<sequence>MRHPEGSSGASPSRPPMASSASGGAQGNKKREPPALELNLDSHVGGISVNLKGLHFVKPETIAPELVDFQEDALVRRSPSLADTARVALPEVYEELQREWLAGCIIAACVRTVRDLLLAVESTQRRLHSLNLFSKTASELHCGQKDGEVCVTLHLKEERRRCNVGVNISGRGETELEASASIPALGGTNKSLTLTAATAPMGGPSRVFSASLFAPRLPGFIQRGAPLFSVGTVRLFSSRKDMTHYNSTALTATGTAAELRAEDAYVIDKDRSVCTPVNDHLGGDAFFASERGFGGYHPRVFVFGSVGGIANVFQHHTQLTQKDAKTVSSRMSSLFRDWRGTVGLGICFPLQRGVWLEGALALPVRRAATDETERLHIGLRVTSIEVPS</sequence>
<accession>A0A1D3D291</accession>
<dbReference type="InParanoid" id="A0A1D3D291"/>
<reference evidence="2 3" key="1">
    <citation type="journal article" date="2016" name="BMC Genomics">
        <title>Comparative genomics reveals Cyclospora cayetanensis possesses coccidia-like metabolism and invasion components but unique surface antigens.</title>
        <authorList>
            <person name="Liu S."/>
            <person name="Wang L."/>
            <person name="Zheng H."/>
            <person name="Xu Z."/>
            <person name="Roellig D.M."/>
            <person name="Li N."/>
            <person name="Frace M.A."/>
            <person name="Tang K."/>
            <person name="Arrowood M.J."/>
            <person name="Moss D.M."/>
            <person name="Zhang L."/>
            <person name="Feng Y."/>
            <person name="Xiao L."/>
        </authorList>
    </citation>
    <scope>NUCLEOTIDE SEQUENCE [LARGE SCALE GENOMIC DNA]</scope>
    <source>
        <strain evidence="2 3">CHN_HEN01</strain>
    </source>
</reference>
<keyword evidence="3" id="KW-1185">Reference proteome</keyword>
<gene>
    <name evidence="2" type="ORF">cyc_08705</name>
</gene>
<proteinExistence type="predicted"/>
<dbReference type="EMBL" id="JROU02001054">
    <property type="protein sequence ID" value="OEH77566.1"/>
    <property type="molecule type" value="Genomic_DNA"/>
</dbReference>
<evidence type="ECO:0000313" key="3">
    <source>
        <dbReference type="Proteomes" id="UP000095192"/>
    </source>
</evidence>
<comment type="caution">
    <text evidence="2">The sequence shown here is derived from an EMBL/GenBank/DDBJ whole genome shotgun (WGS) entry which is preliminary data.</text>
</comment>
<dbReference type="AlphaFoldDB" id="A0A1D3D291"/>
<feature type="compositionally biased region" description="Low complexity" evidence="1">
    <location>
        <begin position="1"/>
        <end position="23"/>
    </location>
</feature>
<evidence type="ECO:0000256" key="1">
    <source>
        <dbReference type="SAM" id="MobiDB-lite"/>
    </source>
</evidence>
<feature type="region of interest" description="Disordered" evidence="1">
    <location>
        <begin position="1"/>
        <end position="32"/>
    </location>
</feature>
<evidence type="ECO:0008006" key="4">
    <source>
        <dbReference type="Google" id="ProtNLM"/>
    </source>
</evidence>
<dbReference type="VEuPathDB" id="ToxoDB:cyc_08705"/>
<dbReference type="Proteomes" id="UP000095192">
    <property type="component" value="Unassembled WGS sequence"/>
</dbReference>
<name>A0A1D3D291_9EIME</name>
<dbReference type="VEuPathDB" id="ToxoDB:LOC34624353"/>
<protein>
    <recommendedName>
        <fullName evidence="4">Bacterial surface antigen (D15) domain-containing protein</fullName>
    </recommendedName>
</protein>
<evidence type="ECO:0000313" key="2">
    <source>
        <dbReference type="EMBL" id="OEH77566.1"/>
    </source>
</evidence>
<organism evidence="2 3">
    <name type="scientific">Cyclospora cayetanensis</name>
    <dbReference type="NCBI Taxonomy" id="88456"/>
    <lineage>
        <taxon>Eukaryota</taxon>
        <taxon>Sar</taxon>
        <taxon>Alveolata</taxon>
        <taxon>Apicomplexa</taxon>
        <taxon>Conoidasida</taxon>
        <taxon>Coccidia</taxon>
        <taxon>Eucoccidiorida</taxon>
        <taxon>Eimeriorina</taxon>
        <taxon>Eimeriidae</taxon>
        <taxon>Cyclospora</taxon>
    </lineage>
</organism>